<dbReference type="OMA" id="THIFVNV"/>
<feature type="transmembrane region" description="Helical" evidence="5">
    <location>
        <begin position="96"/>
        <end position="115"/>
    </location>
</feature>
<evidence type="ECO:0000256" key="3">
    <source>
        <dbReference type="ARBA" id="ARBA00022989"/>
    </source>
</evidence>
<sequence>MTIKQSIPLTPTGTSSLADLAITAPVGASRDALVHVVDLPRARTDSADLRKGTVAAAPPPPRRWRAPIPRILRAPVLLAILVTTWLALLASTARLTVRYVPFQLVLIAYLATRLARVSVTVSANRATIPALAAAVPLAGYFVLFALPTSFPDAWFPRIDTESLPVMDTALVGMPAHWYFQEYSVPRDVVAWVLYGVMHFVSPVIVGSGALVWGIRVGPRMPGNAELPGLVERKRGWKEGVRRVARAVQWVDKRGGMLKAYVVVFACCNLAGVMCFGAFPSLHAAYAVLAAIFVGDQFPWLHIGKVRIPTAVLGTVYAAGMWWATMYFAHHYLIDLLGGSALAVACYLAARKKITEVRRALVEGGEVETGGIDG</sequence>
<keyword evidence="4 5" id="KW-0472">Membrane</keyword>
<name>A0A0L0SWJ1_ALLM3</name>
<dbReference type="PANTHER" id="PTHR31310:SF11">
    <property type="entry name" value="INOSITOL PHOSPHORYLCERAMIDE SYNTHASE CATALYTIC SUBUNIT AUR1"/>
    <property type="match status" value="1"/>
</dbReference>
<reference evidence="7 8" key="1">
    <citation type="submission" date="2009-11" db="EMBL/GenBank/DDBJ databases">
        <title>Annotation of Allomyces macrogynus ATCC 38327.</title>
        <authorList>
            <consortium name="The Broad Institute Genome Sequencing Platform"/>
            <person name="Russ C."/>
            <person name="Cuomo C."/>
            <person name="Burger G."/>
            <person name="Gray M.W."/>
            <person name="Holland P.W.H."/>
            <person name="King N."/>
            <person name="Lang F.B.F."/>
            <person name="Roger A.J."/>
            <person name="Ruiz-Trillo I."/>
            <person name="Young S.K."/>
            <person name="Zeng Q."/>
            <person name="Gargeya S."/>
            <person name="Fitzgerald M."/>
            <person name="Haas B."/>
            <person name="Abouelleil A."/>
            <person name="Alvarado L."/>
            <person name="Arachchi H.M."/>
            <person name="Berlin A."/>
            <person name="Chapman S.B."/>
            <person name="Gearin G."/>
            <person name="Goldberg J."/>
            <person name="Griggs A."/>
            <person name="Gujja S."/>
            <person name="Hansen M."/>
            <person name="Heiman D."/>
            <person name="Howarth C."/>
            <person name="Larimer J."/>
            <person name="Lui A."/>
            <person name="MacDonald P.J.P."/>
            <person name="McCowen C."/>
            <person name="Montmayeur A."/>
            <person name="Murphy C."/>
            <person name="Neiman D."/>
            <person name="Pearson M."/>
            <person name="Priest M."/>
            <person name="Roberts A."/>
            <person name="Saif S."/>
            <person name="Shea T."/>
            <person name="Sisk P."/>
            <person name="Stolte C."/>
            <person name="Sykes S."/>
            <person name="Wortman J."/>
            <person name="Nusbaum C."/>
            <person name="Birren B."/>
        </authorList>
    </citation>
    <scope>NUCLEOTIDE SEQUENCE [LARGE SCALE GENOMIC DNA]</scope>
    <source>
        <strain evidence="7 8">ATCC 38327</strain>
    </source>
</reference>
<dbReference type="STRING" id="578462.A0A0L0SWJ1"/>
<evidence type="ECO:0000259" key="6">
    <source>
        <dbReference type="Pfam" id="PF14378"/>
    </source>
</evidence>
<dbReference type="GO" id="GO:0030148">
    <property type="term" value="P:sphingolipid biosynthetic process"/>
    <property type="evidence" value="ECO:0007669"/>
    <property type="project" value="TreeGrafter"/>
</dbReference>
<protein>
    <recommendedName>
        <fullName evidence="6">Inositolphosphotransferase Aur1/Ipt1 domain-containing protein</fullName>
    </recommendedName>
</protein>
<feature type="transmembrane region" description="Helical" evidence="5">
    <location>
        <begin position="188"/>
        <end position="212"/>
    </location>
</feature>
<dbReference type="Pfam" id="PF14378">
    <property type="entry name" value="PAP2_3"/>
    <property type="match status" value="1"/>
</dbReference>
<dbReference type="OrthoDB" id="5784at2759"/>
<evidence type="ECO:0000313" key="7">
    <source>
        <dbReference type="EMBL" id="KNE66841.1"/>
    </source>
</evidence>
<keyword evidence="3 5" id="KW-1133">Transmembrane helix</keyword>
<feature type="transmembrane region" description="Helical" evidence="5">
    <location>
        <begin position="127"/>
        <end position="146"/>
    </location>
</feature>
<feature type="transmembrane region" description="Helical" evidence="5">
    <location>
        <begin position="259"/>
        <end position="278"/>
    </location>
</feature>
<accession>A0A0L0SWJ1</accession>
<keyword evidence="2 5" id="KW-0812">Transmembrane</keyword>
<evidence type="ECO:0000256" key="2">
    <source>
        <dbReference type="ARBA" id="ARBA00022692"/>
    </source>
</evidence>
<dbReference type="Gene3D" id="1.20.144.10">
    <property type="entry name" value="Phosphatidic acid phosphatase type 2/haloperoxidase"/>
    <property type="match status" value="1"/>
</dbReference>
<dbReference type="EMBL" id="GG745351">
    <property type="protein sequence ID" value="KNE66841.1"/>
    <property type="molecule type" value="Genomic_DNA"/>
</dbReference>
<dbReference type="GO" id="GO:0006676">
    <property type="term" value="P:mannosyl diphosphorylinositol ceramide metabolic process"/>
    <property type="evidence" value="ECO:0007669"/>
    <property type="project" value="TreeGrafter"/>
</dbReference>
<dbReference type="InterPro" id="IPR026841">
    <property type="entry name" value="Aur1/Ipt1"/>
</dbReference>
<dbReference type="PANTHER" id="PTHR31310">
    <property type="match status" value="1"/>
</dbReference>
<dbReference type="GO" id="GO:0016020">
    <property type="term" value="C:membrane"/>
    <property type="evidence" value="ECO:0007669"/>
    <property type="project" value="UniProtKB-SubCell"/>
</dbReference>
<evidence type="ECO:0000256" key="1">
    <source>
        <dbReference type="ARBA" id="ARBA00004141"/>
    </source>
</evidence>
<dbReference type="VEuPathDB" id="FungiDB:AMAG_11324"/>
<reference evidence="8" key="2">
    <citation type="submission" date="2009-11" db="EMBL/GenBank/DDBJ databases">
        <title>The Genome Sequence of Allomyces macrogynus strain ATCC 38327.</title>
        <authorList>
            <consortium name="The Broad Institute Genome Sequencing Platform"/>
            <person name="Russ C."/>
            <person name="Cuomo C."/>
            <person name="Shea T."/>
            <person name="Young S.K."/>
            <person name="Zeng Q."/>
            <person name="Koehrsen M."/>
            <person name="Haas B."/>
            <person name="Borodovsky M."/>
            <person name="Guigo R."/>
            <person name="Alvarado L."/>
            <person name="Berlin A."/>
            <person name="Borenstein D."/>
            <person name="Chen Z."/>
            <person name="Engels R."/>
            <person name="Freedman E."/>
            <person name="Gellesch M."/>
            <person name="Goldberg J."/>
            <person name="Griggs A."/>
            <person name="Gujja S."/>
            <person name="Heiman D."/>
            <person name="Hepburn T."/>
            <person name="Howarth C."/>
            <person name="Jen D."/>
            <person name="Larson L."/>
            <person name="Lewis B."/>
            <person name="Mehta T."/>
            <person name="Park D."/>
            <person name="Pearson M."/>
            <person name="Roberts A."/>
            <person name="Saif S."/>
            <person name="Shenoy N."/>
            <person name="Sisk P."/>
            <person name="Stolte C."/>
            <person name="Sykes S."/>
            <person name="Walk T."/>
            <person name="White J."/>
            <person name="Yandava C."/>
            <person name="Burger G."/>
            <person name="Gray M.W."/>
            <person name="Holland P.W.H."/>
            <person name="King N."/>
            <person name="Lang F.B.F."/>
            <person name="Roger A.J."/>
            <person name="Ruiz-Trillo I."/>
            <person name="Lander E."/>
            <person name="Nusbaum C."/>
        </authorList>
    </citation>
    <scope>NUCLEOTIDE SEQUENCE [LARGE SCALE GENOMIC DNA]</scope>
    <source>
        <strain evidence="8">ATCC 38327</strain>
    </source>
</reference>
<evidence type="ECO:0000313" key="8">
    <source>
        <dbReference type="Proteomes" id="UP000054350"/>
    </source>
</evidence>
<dbReference type="AlphaFoldDB" id="A0A0L0SWJ1"/>
<proteinExistence type="predicted"/>
<feature type="transmembrane region" description="Helical" evidence="5">
    <location>
        <begin position="330"/>
        <end position="349"/>
    </location>
</feature>
<feature type="domain" description="Inositolphosphotransferase Aur1/Ipt1" evidence="6">
    <location>
        <begin position="276"/>
        <end position="347"/>
    </location>
</feature>
<gene>
    <name evidence="7" type="ORF">AMAG_11324</name>
</gene>
<keyword evidence="8" id="KW-1185">Reference proteome</keyword>
<evidence type="ECO:0000256" key="5">
    <source>
        <dbReference type="SAM" id="Phobius"/>
    </source>
</evidence>
<feature type="transmembrane region" description="Helical" evidence="5">
    <location>
        <begin position="71"/>
        <end position="90"/>
    </location>
</feature>
<dbReference type="GO" id="GO:0070916">
    <property type="term" value="C:inositol phosphoceramide synthase complex"/>
    <property type="evidence" value="ECO:0007669"/>
    <property type="project" value="TreeGrafter"/>
</dbReference>
<organism evidence="7 8">
    <name type="scientific">Allomyces macrogynus (strain ATCC 38327)</name>
    <name type="common">Allomyces javanicus var. macrogynus</name>
    <dbReference type="NCBI Taxonomy" id="578462"/>
    <lineage>
        <taxon>Eukaryota</taxon>
        <taxon>Fungi</taxon>
        <taxon>Fungi incertae sedis</taxon>
        <taxon>Blastocladiomycota</taxon>
        <taxon>Blastocladiomycetes</taxon>
        <taxon>Blastocladiales</taxon>
        <taxon>Blastocladiaceae</taxon>
        <taxon>Allomyces</taxon>
    </lineage>
</organism>
<dbReference type="Proteomes" id="UP000054350">
    <property type="component" value="Unassembled WGS sequence"/>
</dbReference>
<comment type="subcellular location">
    <subcellularLocation>
        <location evidence="1">Membrane</location>
        <topology evidence="1">Multi-pass membrane protein</topology>
    </subcellularLocation>
</comment>
<evidence type="ECO:0000256" key="4">
    <source>
        <dbReference type="ARBA" id="ARBA00023136"/>
    </source>
</evidence>
<dbReference type="InterPro" id="IPR052185">
    <property type="entry name" value="IPC_Synthase-Related"/>
</dbReference>